<dbReference type="EMBL" id="JACAZI010000002">
    <property type="protein sequence ID" value="KAF7369658.1"/>
    <property type="molecule type" value="Genomic_DNA"/>
</dbReference>
<protein>
    <submittedName>
        <fullName evidence="1">Cytochrome P450</fullName>
    </submittedName>
</protein>
<dbReference type="AlphaFoldDB" id="A0A8H7DEX0"/>
<accession>A0A8H7DEX0</accession>
<organism evidence="1 2">
    <name type="scientific">Mycena venus</name>
    <dbReference type="NCBI Taxonomy" id="2733690"/>
    <lineage>
        <taxon>Eukaryota</taxon>
        <taxon>Fungi</taxon>
        <taxon>Dikarya</taxon>
        <taxon>Basidiomycota</taxon>
        <taxon>Agaricomycotina</taxon>
        <taxon>Agaricomycetes</taxon>
        <taxon>Agaricomycetidae</taxon>
        <taxon>Agaricales</taxon>
        <taxon>Marasmiineae</taxon>
        <taxon>Mycenaceae</taxon>
        <taxon>Mycena</taxon>
    </lineage>
</organism>
<comment type="caution">
    <text evidence="1">The sequence shown here is derived from an EMBL/GenBank/DDBJ whole genome shotgun (WGS) entry which is preliminary data.</text>
</comment>
<gene>
    <name evidence="1" type="ORF">MVEN_00296800</name>
</gene>
<dbReference type="Gene3D" id="1.10.630.10">
    <property type="entry name" value="Cytochrome P450"/>
    <property type="match status" value="1"/>
</dbReference>
<dbReference type="OrthoDB" id="1470350at2759"/>
<evidence type="ECO:0000313" key="1">
    <source>
        <dbReference type="EMBL" id="KAF7369658.1"/>
    </source>
</evidence>
<keyword evidence="2" id="KW-1185">Reference proteome</keyword>
<evidence type="ECO:0000313" key="2">
    <source>
        <dbReference type="Proteomes" id="UP000620124"/>
    </source>
</evidence>
<dbReference type="GO" id="GO:0005506">
    <property type="term" value="F:iron ion binding"/>
    <property type="evidence" value="ECO:0007669"/>
    <property type="project" value="InterPro"/>
</dbReference>
<dbReference type="InterPro" id="IPR036396">
    <property type="entry name" value="Cyt_P450_sf"/>
</dbReference>
<reference evidence="1" key="1">
    <citation type="submission" date="2020-05" db="EMBL/GenBank/DDBJ databases">
        <title>Mycena genomes resolve the evolution of fungal bioluminescence.</title>
        <authorList>
            <person name="Tsai I.J."/>
        </authorList>
    </citation>
    <scope>NUCLEOTIDE SEQUENCE</scope>
    <source>
        <strain evidence="1">CCC161011</strain>
    </source>
</reference>
<dbReference type="Proteomes" id="UP000620124">
    <property type="component" value="Unassembled WGS sequence"/>
</dbReference>
<dbReference type="GO" id="GO:0016705">
    <property type="term" value="F:oxidoreductase activity, acting on paired donors, with incorporation or reduction of molecular oxygen"/>
    <property type="evidence" value="ECO:0007669"/>
    <property type="project" value="InterPro"/>
</dbReference>
<dbReference type="GO" id="GO:0020037">
    <property type="term" value="F:heme binding"/>
    <property type="evidence" value="ECO:0007669"/>
    <property type="project" value="InterPro"/>
</dbReference>
<sequence length="131" mass="14110">MFREATSDATLPLSKPITGSDGTVIHTIAVPKGTSIYVAIAAANYDKGKADSVETKLPGIYGNTMTFLGGGRSCIFKFAQLEMKVAACVLLRAFSFSKPDSGILWRKTGIMHSPYVIDEAKLPIVVERLRA</sequence>
<proteinExistence type="predicted"/>
<name>A0A8H7DEX0_9AGAR</name>
<dbReference type="SUPFAM" id="SSF48264">
    <property type="entry name" value="Cytochrome P450"/>
    <property type="match status" value="1"/>
</dbReference>
<dbReference type="GO" id="GO:0004497">
    <property type="term" value="F:monooxygenase activity"/>
    <property type="evidence" value="ECO:0007669"/>
    <property type="project" value="InterPro"/>
</dbReference>